<dbReference type="PROSITE" id="PS50042">
    <property type="entry name" value="CNMP_BINDING_3"/>
    <property type="match status" value="1"/>
</dbReference>
<dbReference type="CDD" id="cd00038">
    <property type="entry name" value="CAP_ED"/>
    <property type="match status" value="1"/>
</dbReference>
<dbReference type="AlphaFoldDB" id="F3ZUS1"/>
<proteinExistence type="predicted"/>
<dbReference type="InterPro" id="IPR018490">
    <property type="entry name" value="cNMP-bd_dom_sf"/>
</dbReference>
<sequence>MQTSLLKQTVDLVINSRYPEMDKETRDIFESLLIPQHIQKGEIFMNEGEICKDIYFVGKGMLRQYYYKEGKDITEHFSYEGCFLMAIESTIWQKPNYLFAEALEDAIVYKVSFNEFMRLTQGHWGINLFYRKVLEYSLMVSQQKAYEWRFNSANEKYHLLFQRHPEVIKRAPLIHIASYLNITPETLSRVRATAF</sequence>
<keyword evidence="3" id="KW-1185">Reference proteome</keyword>
<dbReference type="InterPro" id="IPR014710">
    <property type="entry name" value="RmlC-like_jellyroll"/>
</dbReference>
<organism evidence="2 3">
    <name type="scientific">Bacteroides coprosuis DSM 18011</name>
    <dbReference type="NCBI Taxonomy" id="679937"/>
    <lineage>
        <taxon>Bacteria</taxon>
        <taxon>Pseudomonadati</taxon>
        <taxon>Bacteroidota</taxon>
        <taxon>Bacteroidia</taxon>
        <taxon>Bacteroidales</taxon>
        <taxon>Bacteroidaceae</taxon>
        <taxon>Bacteroides</taxon>
    </lineage>
</organism>
<dbReference type="EMBL" id="CM001167">
    <property type="protein sequence ID" value="EGJ71381.1"/>
    <property type="molecule type" value="Genomic_DNA"/>
</dbReference>
<dbReference type="eggNOG" id="COG0664">
    <property type="taxonomic scope" value="Bacteria"/>
</dbReference>
<dbReference type="Gene3D" id="2.60.120.10">
    <property type="entry name" value="Jelly Rolls"/>
    <property type="match status" value="1"/>
</dbReference>
<dbReference type="SUPFAM" id="SSF51206">
    <property type="entry name" value="cAMP-binding domain-like"/>
    <property type="match status" value="1"/>
</dbReference>
<dbReference type="InterPro" id="IPR000595">
    <property type="entry name" value="cNMP-bd_dom"/>
</dbReference>
<feature type="domain" description="Cyclic nucleotide-binding" evidence="1">
    <location>
        <begin position="17"/>
        <end position="119"/>
    </location>
</feature>
<dbReference type="Proteomes" id="UP000018439">
    <property type="component" value="Chromosome"/>
</dbReference>
<protein>
    <submittedName>
        <fullName evidence="2">Putative transcriptional regulator, Crp/Fnr family</fullName>
    </submittedName>
</protein>
<dbReference type="Pfam" id="PF00027">
    <property type="entry name" value="cNMP_binding"/>
    <property type="match status" value="1"/>
</dbReference>
<dbReference type="OrthoDB" id="680421at2"/>
<evidence type="ECO:0000313" key="3">
    <source>
        <dbReference type="Proteomes" id="UP000018439"/>
    </source>
</evidence>
<evidence type="ECO:0000259" key="1">
    <source>
        <dbReference type="PROSITE" id="PS50042"/>
    </source>
</evidence>
<gene>
    <name evidence="2" type="ORF">Bcop_1177</name>
</gene>
<evidence type="ECO:0000313" key="2">
    <source>
        <dbReference type="EMBL" id="EGJ71381.1"/>
    </source>
</evidence>
<dbReference type="STRING" id="679937.Bcop_1177"/>
<accession>F3ZUS1</accession>
<reference evidence="2 3" key="1">
    <citation type="journal article" date="2011" name="Stand. Genomic Sci.">
        <title>Non-contiguous finished genome sequence of Bacteroides coprosuis type strain (PC139).</title>
        <authorList>
            <person name="Land M."/>
            <person name="Held B."/>
            <person name="Gronow S."/>
            <person name="Abt B."/>
            <person name="Lucas S."/>
            <person name="Del Rio T.G."/>
            <person name="Nolan M."/>
            <person name="Tice H."/>
            <person name="Cheng J.F."/>
            <person name="Pitluck S."/>
            <person name="Liolios K."/>
            <person name="Pagani I."/>
            <person name="Ivanova N."/>
            <person name="Mavromatis K."/>
            <person name="Mikhailova N."/>
            <person name="Pati A."/>
            <person name="Tapia R."/>
            <person name="Han C."/>
            <person name="Goodwin L."/>
            <person name="Chen A."/>
            <person name="Palaniappan K."/>
            <person name="Hauser L."/>
            <person name="Brambilla E.M."/>
            <person name="Rohde M."/>
            <person name="Goker M."/>
            <person name="Detter J.C."/>
            <person name="Woyke T."/>
            <person name="Bristow J."/>
            <person name="Eisen J.A."/>
            <person name="Markowitz V."/>
            <person name="Hugenholtz P."/>
            <person name="Kyrpides N.C."/>
            <person name="Klenk H.P."/>
            <person name="Lapidus A."/>
        </authorList>
    </citation>
    <scope>NUCLEOTIDE SEQUENCE</scope>
    <source>
        <strain evidence="2 3">DSM 18011</strain>
    </source>
</reference>
<name>F3ZUS1_9BACE</name>
<dbReference type="HOGENOM" id="CLU_075053_9_3_10"/>